<organism evidence="2 3">
    <name type="scientific">Piedraia hortae CBS 480.64</name>
    <dbReference type="NCBI Taxonomy" id="1314780"/>
    <lineage>
        <taxon>Eukaryota</taxon>
        <taxon>Fungi</taxon>
        <taxon>Dikarya</taxon>
        <taxon>Ascomycota</taxon>
        <taxon>Pezizomycotina</taxon>
        <taxon>Dothideomycetes</taxon>
        <taxon>Dothideomycetidae</taxon>
        <taxon>Capnodiales</taxon>
        <taxon>Piedraiaceae</taxon>
        <taxon>Piedraia</taxon>
    </lineage>
</organism>
<protein>
    <submittedName>
        <fullName evidence="2">Uncharacterized protein</fullName>
    </submittedName>
</protein>
<feature type="compositionally biased region" description="Polar residues" evidence="1">
    <location>
        <begin position="78"/>
        <end position="97"/>
    </location>
</feature>
<name>A0A6A7BSG2_9PEZI</name>
<feature type="region of interest" description="Disordered" evidence="1">
    <location>
        <begin position="1"/>
        <end position="28"/>
    </location>
</feature>
<proteinExistence type="predicted"/>
<evidence type="ECO:0000313" key="2">
    <source>
        <dbReference type="EMBL" id="KAF2857857.1"/>
    </source>
</evidence>
<accession>A0A6A7BSG2</accession>
<dbReference type="EMBL" id="MU006025">
    <property type="protein sequence ID" value="KAF2857857.1"/>
    <property type="molecule type" value="Genomic_DNA"/>
</dbReference>
<dbReference type="AlphaFoldDB" id="A0A6A7BSG2"/>
<gene>
    <name evidence="2" type="ORF">K470DRAFT_260399</name>
</gene>
<reference evidence="2" key="1">
    <citation type="journal article" date="2020" name="Stud. Mycol.">
        <title>101 Dothideomycetes genomes: a test case for predicting lifestyles and emergence of pathogens.</title>
        <authorList>
            <person name="Haridas S."/>
            <person name="Albert R."/>
            <person name="Binder M."/>
            <person name="Bloem J."/>
            <person name="Labutti K."/>
            <person name="Salamov A."/>
            <person name="Andreopoulos B."/>
            <person name="Baker S."/>
            <person name="Barry K."/>
            <person name="Bills G."/>
            <person name="Bluhm B."/>
            <person name="Cannon C."/>
            <person name="Castanera R."/>
            <person name="Culley D."/>
            <person name="Daum C."/>
            <person name="Ezra D."/>
            <person name="Gonzalez J."/>
            <person name="Henrissat B."/>
            <person name="Kuo A."/>
            <person name="Liang C."/>
            <person name="Lipzen A."/>
            <person name="Lutzoni F."/>
            <person name="Magnuson J."/>
            <person name="Mondo S."/>
            <person name="Nolan M."/>
            <person name="Ohm R."/>
            <person name="Pangilinan J."/>
            <person name="Park H.-J."/>
            <person name="Ramirez L."/>
            <person name="Alfaro M."/>
            <person name="Sun H."/>
            <person name="Tritt A."/>
            <person name="Yoshinaga Y."/>
            <person name="Zwiers L.-H."/>
            <person name="Turgeon B."/>
            <person name="Goodwin S."/>
            <person name="Spatafora J."/>
            <person name="Crous P."/>
            <person name="Grigoriev I."/>
        </authorList>
    </citation>
    <scope>NUCLEOTIDE SEQUENCE</scope>
    <source>
        <strain evidence="2">CBS 480.64</strain>
    </source>
</reference>
<evidence type="ECO:0000313" key="3">
    <source>
        <dbReference type="Proteomes" id="UP000799421"/>
    </source>
</evidence>
<sequence>MTKAPLRPQASHTQRNNFLSPSPKPHKHCECTPCEQIGAKRLMSSQSMPFGLYQDDNRPLSPQTAEKQHKNLLHQHHSSTSILAQIATSSRKMTQRSPHSEKD</sequence>
<feature type="compositionally biased region" description="Polar residues" evidence="1">
    <location>
        <begin position="10"/>
        <end position="20"/>
    </location>
</feature>
<feature type="region of interest" description="Disordered" evidence="1">
    <location>
        <begin position="45"/>
        <end position="103"/>
    </location>
</feature>
<evidence type="ECO:0000256" key="1">
    <source>
        <dbReference type="SAM" id="MobiDB-lite"/>
    </source>
</evidence>
<keyword evidence="3" id="KW-1185">Reference proteome</keyword>
<dbReference type="Proteomes" id="UP000799421">
    <property type="component" value="Unassembled WGS sequence"/>
</dbReference>